<dbReference type="OrthoDB" id="884440at2"/>
<dbReference type="Proteomes" id="UP000466396">
    <property type="component" value="Chromosome"/>
</dbReference>
<accession>A0A1X1Y0B4</accession>
<dbReference type="EMBL" id="AP022581">
    <property type="protein sequence ID" value="BBX96803.1"/>
    <property type="molecule type" value="Genomic_DNA"/>
</dbReference>
<organism evidence="1 2">
    <name type="scientific">Mycobacterium lacus</name>
    <dbReference type="NCBI Taxonomy" id="169765"/>
    <lineage>
        <taxon>Bacteria</taxon>
        <taxon>Bacillati</taxon>
        <taxon>Actinomycetota</taxon>
        <taxon>Actinomycetes</taxon>
        <taxon>Mycobacteriales</taxon>
        <taxon>Mycobacteriaceae</taxon>
        <taxon>Mycobacterium</taxon>
    </lineage>
</organism>
<dbReference type="KEGG" id="mlj:MLAC_20970"/>
<reference evidence="1 2" key="1">
    <citation type="journal article" date="2019" name="Emerg. Microbes Infect.">
        <title>Comprehensive subspecies identification of 175 nontuberculous mycobacteria species based on 7547 genomic profiles.</title>
        <authorList>
            <person name="Matsumoto Y."/>
            <person name="Kinjo T."/>
            <person name="Motooka D."/>
            <person name="Nabeya D."/>
            <person name="Jung N."/>
            <person name="Uechi K."/>
            <person name="Horii T."/>
            <person name="Iida T."/>
            <person name="Fujita J."/>
            <person name="Nakamura S."/>
        </authorList>
    </citation>
    <scope>NUCLEOTIDE SEQUENCE [LARGE SCALE GENOMIC DNA]</scope>
    <source>
        <strain evidence="1 2">JCM 15657</strain>
    </source>
</reference>
<protein>
    <submittedName>
        <fullName evidence="1">Uncharacterized protein</fullName>
    </submittedName>
</protein>
<sequence length="68" mass="7272">MRSITYPCRGRAAEITGSLVNKPFNVPNRRPGQTVAVAESAVFDHINKRTDGTAAGNDTEKLISSGLN</sequence>
<evidence type="ECO:0000313" key="2">
    <source>
        <dbReference type="Proteomes" id="UP000466396"/>
    </source>
</evidence>
<gene>
    <name evidence="1" type="ORF">MLAC_20970</name>
</gene>
<dbReference type="AlphaFoldDB" id="A0A1X1Y0B4"/>
<name>A0A1X1Y0B4_9MYCO</name>
<dbReference type="STRING" id="169765.AWC15_03200"/>
<proteinExistence type="predicted"/>
<evidence type="ECO:0000313" key="1">
    <source>
        <dbReference type="EMBL" id="BBX96803.1"/>
    </source>
</evidence>
<keyword evidence="2" id="KW-1185">Reference proteome</keyword>
<dbReference type="RefSeq" id="WP_085161613.1">
    <property type="nucleotide sequence ID" value="NZ_AP022581.1"/>
</dbReference>